<keyword evidence="2" id="KW-1185">Reference proteome</keyword>
<dbReference type="EMBL" id="NHYE01001041">
    <property type="protein sequence ID" value="PPQ99887.1"/>
    <property type="molecule type" value="Genomic_DNA"/>
</dbReference>
<accession>A0A409YA54</accession>
<sequence length="113" mass="12311">MTFVQRYMITFGMISTHPAKLSIIRFSEPNATEMSSYLFSSASADRIKNHACSSRATASTEKSLVVSCTPRRAALLDLLPGPSRIVPKDVDETQPWHRQLAGSARACLALNAG</sequence>
<dbReference type="InParanoid" id="A0A409YA54"/>
<comment type="caution">
    <text evidence="1">The sequence shown here is derived from an EMBL/GenBank/DDBJ whole genome shotgun (WGS) entry which is preliminary data.</text>
</comment>
<evidence type="ECO:0000313" key="1">
    <source>
        <dbReference type="EMBL" id="PPQ99887.1"/>
    </source>
</evidence>
<gene>
    <name evidence="1" type="ORF">CVT26_009334</name>
</gene>
<protein>
    <submittedName>
        <fullName evidence="1">Uncharacterized protein</fullName>
    </submittedName>
</protein>
<name>A0A409YA54_9AGAR</name>
<dbReference type="Proteomes" id="UP000284706">
    <property type="component" value="Unassembled WGS sequence"/>
</dbReference>
<dbReference type="AlphaFoldDB" id="A0A409YA54"/>
<evidence type="ECO:0000313" key="2">
    <source>
        <dbReference type="Proteomes" id="UP000284706"/>
    </source>
</evidence>
<reference evidence="1 2" key="1">
    <citation type="journal article" date="2018" name="Evol. Lett.">
        <title>Horizontal gene cluster transfer increased hallucinogenic mushroom diversity.</title>
        <authorList>
            <person name="Reynolds H.T."/>
            <person name="Vijayakumar V."/>
            <person name="Gluck-Thaler E."/>
            <person name="Korotkin H.B."/>
            <person name="Matheny P.B."/>
            <person name="Slot J.C."/>
        </authorList>
    </citation>
    <scope>NUCLEOTIDE SEQUENCE [LARGE SCALE GENOMIC DNA]</scope>
    <source>
        <strain evidence="1 2">SRW20</strain>
    </source>
</reference>
<organism evidence="1 2">
    <name type="scientific">Gymnopilus dilepis</name>
    <dbReference type="NCBI Taxonomy" id="231916"/>
    <lineage>
        <taxon>Eukaryota</taxon>
        <taxon>Fungi</taxon>
        <taxon>Dikarya</taxon>
        <taxon>Basidiomycota</taxon>
        <taxon>Agaricomycotina</taxon>
        <taxon>Agaricomycetes</taxon>
        <taxon>Agaricomycetidae</taxon>
        <taxon>Agaricales</taxon>
        <taxon>Agaricineae</taxon>
        <taxon>Hymenogastraceae</taxon>
        <taxon>Gymnopilus</taxon>
    </lineage>
</organism>
<proteinExistence type="predicted"/>